<proteinExistence type="predicted"/>
<dbReference type="EMBL" id="JAJJMB010005364">
    <property type="protein sequence ID" value="KAI3939478.1"/>
    <property type="molecule type" value="Genomic_DNA"/>
</dbReference>
<dbReference type="Proteomes" id="UP001202328">
    <property type="component" value="Unassembled WGS sequence"/>
</dbReference>
<dbReference type="AlphaFoldDB" id="A0AAD4XPA7"/>
<keyword evidence="2" id="KW-1185">Reference proteome</keyword>
<evidence type="ECO:0000313" key="2">
    <source>
        <dbReference type="Proteomes" id="UP001202328"/>
    </source>
</evidence>
<reference evidence="1" key="1">
    <citation type="submission" date="2022-04" db="EMBL/GenBank/DDBJ databases">
        <title>A functionally conserved STORR gene fusion in Papaver species that diverged 16.8 million years ago.</title>
        <authorList>
            <person name="Catania T."/>
        </authorList>
    </citation>
    <scope>NUCLEOTIDE SEQUENCE</scope>
    <source>
        <strain evidence="1">S-188037</strain>
    </source>
</reference>
<gene>
    <name evidence="1" type="ORF">MKW98_022346</name>
</gene>
<organism evidence="1 2">
    <name type="scientific">Papaver atlanticum</name>
    <dbReference type="NCBI Taxonomy" id="357466"/>
    <lineage>
        <taxon>Eukaryota</taxon>
        <taxon>Viridiplantae</taxon>
        <taxon>Streptophyta</taxon>
        <taxon>Embryophyta</taxon>
        <taxon>Tracheophyta</taxon>
        <taxon>Spermatophyta</taxon>
        <taxon>Magnoliopsida</taxon>
        <taxon>Ranunculales</taxon>
        <taxon>Papaveraceae</taxon>
        <taxon>Papaveroideae</taxon>
        <taxon>Papaver</taxon>
    </lineage>
</organism>
<protein>
    <submittedName>
        <fullName evidence="1">Uncharacterized protein</fullName>
    </submittedName>
</protein>
<feature type="non-terminal residue" evidence="1">
    <location>
        <position position="93"/>
    </location>
</feature>
<name>A0AAD4XPA7_9MAGN</name>
<accession>A0AAD4XPA7</accession>
<comment type="caution">
    <text evidence="1">The sequence shown here is derived from an EMBL/GenBank/DDBJ whole genome shotgun (WGS) entry which is preliminary data.</text>
</comment>
<sequence length="93" mass="10393">VKKKKFLQFLASKEAVAHSKALGVRIRHVKFYVAYIRDASKAEGEILKSSVQALIQKSIDHNKKVEDEVSEQPAITLKKKILDKSSTKDASKA</sequence>
<evidence type="ECO:0000313" key="1">
    <source>
        <dbReference type="EMBL" id="KAI3939478.1"/>
    </source>
</evidence>